<dbReference type="AlphaFoldDB" id="A0A382BLB8"/>
<protein>
    <submittedName>
        <fullName evidence="1">Uncharacterized protein</fullName>
    </submittedName>
</protein>
<proteinExistence type="predicted"/>
<reference evidence="1" key="1">
    <citation type="submission" date="2018-05" db="EMBL/GenBank/DDBJ databases">
        <authorList>
            <person name="Lanie J.A."/>
            <person name="Ng W.-L."/>
            <person name="Kazmierczak K.M."/>
            <person name="Andrzejewski T.M."/>
            <person name="Davidsen T.M."/>
            <person name="Wayne K.J."/>
            <person name="Tettelin H."/>
            <person name="Glass J.I."/>
            <person name="Rusch D."/>
            <person name="Podicherti R."/>
            <person name="Tsui H.-C.T."/>
            <person name="Winkler M.E."/>
        </authorList>
    </citation>
    <scope>NUCLEOTIDE SEQUENCE</scope>
</reference>
<gene>
    <name evidence="1" type="ORF">METZ01_LOCUS166841</name>
</gene>
<name>A0A382BLB8_9ZZZZ</name>
<organism evidence="1">
    <name type="scientific">marine metagenome</name>
    <dbReference type="NCBI Taxonomy" id="408172"/>
    <lineage>
        <taxon>unclassified sequences</taxon>
        <taxon>metagenomes</taxon>
        <taxon>ecological metagenomes</taxon>
    </lineage>
</organism>
<accession>A0A382BLB8</accession>
<dbReference type="EMBL" id="UINC01030119">
    <property type="protein sequence ID" value="SVB13987.1"/>
    <property type="molecule type" value="Genomic_DNA"/>
</dbReference>
<evidence type="ECO:0000313" key="1">
    <source>
        <dbReference type="EMBL" id="SVB13987.1"/>
    </source>
</evidence>
<feature type="non-terminal residue" evidence="1">
    <location>
        <position position="178"/>
    </location>
</feature>
<sequence>MLSLLLKRYYGLLRLPYLPPAISVFLICSRCSYWWSTDTDLPPCTINLPLHTIPATPRDLMIRFRCLESSTTAFPLCPQGQHLHFKLTRLHIGSLALRSAVLPRGNLQPLITQTLLPWTKEVYEQFLLRDFNPIRLIADNGIRTRYLILKTELSLCPHNFFQSKESFRLVMQCKLSCF</sequence>